<keyword evidence="5 10" id="KW-0660">Purine salvage</keyword>
<feature type="domain" description="Carbohydrate kinase PfkB" evidence="11">
    <location>
        <begin position="6"/>
        <end position="292"/>
    </location>
</feature>
<dbReference type="EMBL" id="CAXIEN010000436">
    <property type="protein sequence ID" value="CAL1297681.1"/>
    <property type="molecule type" value="Genomic_DNA"/>
</dbReference>
<keyword evidence="13" id="KW-1185">Reference proteome</keyword>
<dbReference type="CDD" id="cd01168">
    <property type="entry name" value="adenosine_kinase"/>
    <property type="match status" value="1"/>
</dbReference>
<reference evidence="12 13" key="1">
    <citation type="submission" date="2024-04" db="EMBL/GenBank/DDBJ databases">
        <authorList>
            <person name="Rising A."/>
            <person name="Reimegard J."/>
            <person name="Sonavane S."/>
            <person name="Akerstrom W."/>
            <person name="Nylinder S."/>
            <person name="Hedman E."/>
            <person name="Kallberg Y."/>
        </authorList>
    </citation>
    <scope>NUCLEOTIDE SEQUENCE [LARGE SCALE GENOMIC DNA]</scope>
</reference>
<evidence type="ECO:0000256" key="7">
    <source>
        <dbReference type="ARBA" id="ARBA00022777"/>
    </source>
</evidence>
<evidence type="ECO:0000256" key="1">
    <source>
        <dbReference type="ARBA" id="ARBA00004801"/>
    </source>
</evidence>
<proteinExistence type="inferred from homology"/>
<comment type="pathway">
    <text evidence="1 10">Purine metabolism; AMP biosynthesis via salvage pathway; AMP from adenosine: step 1/1.</text>
</comment>
<comment type="caution">
    <text evidence="12">The sequence shown here is derived from an EMBL/GenBank/DDBJ whole genome shotgun (WGS) entry which is preliminary data.</text>
</comment>
<organism evidence="12 13">
    <name type="scientific">Larinioides sclopetarius</name>
    <dbReference type="NCBI Taxonomy" id="280406"/>
    <lineage>
        <taxon>Eukaryota</taxon>
        <taxon>Metazoa</taxon>
        <taxon>Ecdysozoa</taxon>
        <taxon>Arthropoda</taxon>
        <taxon>Chelicerata</taxon>
        <taxon>Arachnida</taxon>
        <taxon>Araneae</taxon>
        <taxon>Araneomorphae</taxon>
        <taxon>Entelegynae</taxon>
        <taxon>Araneoidea</taxon>
        <taxon>Araneidae</taxon>
        <taxon>Larinioides</taxon>
    </lineage>
</organism>
<dbReference type="GO" id="GO:0004001">
    <property type="term" value="F:adenosine kinase activity"/>
    <property type="evidence" value="ECO:0007669"/>
    <property type="project" value="UniProtKB-UniRule"/>
</dbReference>
<protein>
    <recommendedName>
        <fullName evidence="3 10">Adenosine kinase</fullName>
        <shortName evidence="10">AK</shortName>
        <ecNumber evidence="3 10">2.7.1.20</ecNumber>
    </recommendedName>
    <alternativeName>
        <fullName evidence="10">Adenosine 5'-phosphotransferase</fullName>
    </alternativeName>
</protein>
<dbReference type="GO" id="GO:0005524">
    <property type="term" value="F:ATP binding"/>
    <property type="evidence" value="ECO:0007669"/>
    <property type="project" value="UniProtKB-UniRule"/>
</dbReference>
<dbReference type="Proteomes" id="UP001497382">
    <property type="component" value="Unassembled WGS sequence"/>
</dbReference>
<accession>A0AAV2BPI7</accession>
<dbReference type="AlphaFoldDB" id="A0AAV2BPI7"/>
<evidence type="ECO:0000256" key="4">
    <source>
        <dbReference type="ARBA" id="ARBA00022679"/>
    </source>
</evidence>
<evidence type="ECO:0000256" key="10">
    <source>
        <dbReference type="RuleBase" id="RU368116"/>
    </source>
</evidence>
<comment type="cofactor">
    <cofactor evidence="10">
        <name>Mg(2+)</name>
        <dbReference type="ChEBI" id="CHEBI:18420"/>
    </cofactor>
    <text evidence="10">Binds 3 Mg(2+) ions per subunit.</text>
</comment>
<dbReference type="GO" id="GO:0006144">
    <property type="term" value="P:purine nucleobase metabolic process"/>
    <property type="evidence" value="ECO:0007669"/>
    <property type="project" value="TreeGrafter"/>
</dbReference>
<dbReference type="InterPro" id="IPR001805">
    <property type="entry name" value="Adenokinase"/>
</dbReference>
<dbReference type="GO" id="GO:0005829">
    <property type="term" value="C:cytosol"/>
    <property type="evidence" value="ECO:0007669"/>
    <property type="project" value="TreeGrafter"/>
</dbReference>
<dbReference type="PRINTS" id="PR00989">
    <property type="entry name" value="ADENOKINASE"/>
</dbReference>
<comment type="subcellular location">
    <subcellularLocation>
        <location evidence="10">Nucleus</location>
    </subcellularLocation>
</comment>
<dbReference type="InterPro" id="IPR029056">
    <property type="entry name" value="Ribokinase-like"/>
</dbReference>
<keyword evidence="10" id="KW-0460">Magnesium</keyword>
<dbReference type="FunFam" id="3.40.1190.20:FF:000006">
    <property type="entry name" value="Adenosine kinase 2"/>
    <property type="match status" value="1"/>
</dbReference>
<dbReference type="PROSITE" id="PS00584">
    <property type="entry name" value="PFKB_KINASES_2"/>
    <property type="match status" value="1"/>
</dbReference>
<comment type="catalytic activity">
    <reaction evidence="10">
        <text>adenosine + ATP = AMP + ADP + H(+)</text>
        <dbReference type="Rhea" id="RHEA:20824"/>
        <dbReference type="ChEBI" id="CHEBI:15378"/>
        <dbReference type="ChEBI" id="CHEBI:16335"/>
        <dbReference type="ChEBI" id="CHEBI:30616"/>
        <dbReference type="ChEBI" id="CHEBI:456215"/>
        <dbReference type="ChEBI" id="CHEBI:456216"/>
        <dbReference type="EC" id="2.7.1.20"/>
    </reaction>
</comment>
<gene>
    <name evidence="12" type="ORF">LARSCL_LOCUS20444</name>
</gene>
<dbReference type="PANTHER" id="PTHR45769:SF3">
    <property type="entry name" value="ADENOSINE KINASE"/>
    <property type="match status" value="1"/>
</dbReference>
<comment type="similarity">
    <text evidence="2 10">Belongs to the carbohydrate kinase PfkB family.</text>
</comment>
<name>A0AAV2BPI7_9ARAC</name>
<keyword evidence="4 10" id="KW-0808">Transferase</keyword>
<evidence type="ECO:0000256" key="8">
    <source>
        <dbReference type="ARBA" id="ARBA00022840"/>
    </source>
</evidence>
<keyword evidence="10" id="KW-0539">Nucleus</keyword>
<evidence type="ECO:0000256" key="5">
    <source>
        <dbReference type="ARBA" id="ARBA00022726"/>
    </source>
</evidence>
<comment type="subunit">
    <text evidence="10">Monomer.</text>
</comment>
<feature type="active site" description="Proton acceptor" evidence="9">
    <location>
        <position position="253"/>
    </location>
</feature>
<dbReference type="PANTHER" id="PTHR45769">
    <property type="entry name" value="ADENOSINE KINASE"/>
    <property type="match status" value="1"/>
</dbReference>
<evidence type="ECO:0000256" key="6">
    <source>
        <dbReference type="ARBA" id="ARBA00022741"/>
    </source>
</evidence>
<dbReference type="Gene3D" id="3.40.1190.20">
    <property type="match status" value="1"/>
</dbReference>
<sequence length="299" mass="33100">MYKEMVEHYQVDYTAGGACQNTMRVAQWMVKDKNMFAFMGCIGKDKFGEILESKAKEAGVLVSYQYHETLPTGTCAVAITDQGANRSLCAYLSAANCFSREHLDLLVNQTIINEAQHFYITSFFLTVSPPSIMQVAEHACEKNKTFCMNLSAPFLCQIFKEPMMQAMPYVDILFGNEQEAAAFSQEQGFGTEDVEEIALKISELPKKNKLKPRIVIITQGENPVVLVKEGKITKYPAISVKPEEIVDTNGAGDAFVGGFLAQFVHEKSLDVCIKAGIYAATEVIKKSGCTLPEKPNFVL</sequence>
<evidence type="ECO:0000259" key="11">
    <source>
        <dbReference type="Pfam" id="PF00294"/>
    </source>
</evidence>
<comment type="function">
    <text evidence="10">ATP dependent phosphorylation of adenosine and other related nucleoside analogs to monophosphate derivatives.</text>
</comment>
<dbReference type="GO" id="GO:0044209">
    <property type="term" value="P:AMP salvage"/>
    <property type="evidence" value="ECO:0007669"/>
    <property type="project" value="UniProtKB-UniRule"/>
</dbReference>
<evidence type="ECO:0000313" key="13">
    <source>
        <dbReference type="Proteomes" id="UP001497382"/>
    </source>
</evidence>
<dbReference type="GO" id="GO:0005634">
    <property type="term" value="C:nucleus"/>
    <property type="evidence" value="ECO:0007669"/>
    <property type="project" value="UniProtKB-SubCell"/>
</dbReference>
<evidence type="ECO:0000256" key="2">
    <source>
        <dbReference type="ARBA" id="ARBA00010688"/>
    </source>
</evidence>
<dbReference type="Pfam" id="PF00294">
    <property type="entry name" value="PfkB"/>
    <property type="match status" value="1"/>
</dbReference>
<evidence type="ECO:0000256" key="3">
    <source>
        <dbReference type="ARBA" id="ARBA00012119"/>
    </source>
</evidence>
<evidence type="ECO:0000256" key="9">
    <source>
        <dbReference type="PIRSR" id="PIRSR601805-1"/>
    </source>
</evidence>
<dbReference type="GO" id="GO:0006166">
    <property type="term" value="P:purine ribonucleoside salvage"/>
    <property type="evidence" value="ECO:0007669"/>
    <property type="project" value="UniProtKB-KW"/>
</dbReference>
<keyword evidence="6 10" id="KW-0547">Nucleotide-binding</keyword>
<evidence type="ECO:0000313" key="12">
    <source>
        <dbReference type="EMBL" id="CAL1297681.1"/>
    </source>
</evidence>
<dbReference type="EC" id="2.7.1.20" evidence="3 10"/>
<dbReference type="InterPro" id="IPR002173">
    <property type="entry name" value="Carboh/pur_kinase_PfkB_CS"/>
</dbReference>
<dbReference type="SUPFAM" id="SSF53613">
    <property type="entry name" value="Ribokinase-like"/>
    <property type="match status" value="1"/>
</dbReference>
<keyword evidence="7 10" id="KW-0418">Kinase</keyword>
<keyword evidence="8 10" id="KW-0067">ATP-binding</keyword>
<dbReference type="InterPro" id="IPR011611">
    <property type="entry name" value="PfkB_dom"/>
</dbReference>